<comment type="caution">
    <text evidence="3">The sequence shown here is derived from an EMBL/GenBank/DDBJ whole genome shotgun (WGS) entry which is preliminary data.</text>
</comment>
<dbReference type="InterPro" id="IPR013830">
    <property type="entry name" value="SGNH_hydro"/>
</dbReference>
<keyword evidence="1" id="KW-0812">Transmembrane</keyword>
<feature type="transmembrane region" description="Helical" evidence="1">
    <location>
        <begin position="12"/>
        <end position="30"/>
    </location>
</feature>
<evidence type="ECO:0000313" key="4">
    <source>
        <dbReference type="Proteomes" id="UP001597285"/>
    </source>
</evidence>
<dbReference type="RefSeq" id="WP_058918822.1">
    <property type="nucleotide sequence ID" value="NZ_JBHSQC010000011.1"/>
</dbReference>
<dbReference type="Pfam" id="PF13472">
    <property type="entry name" value="Lipase_GDSL_2"/>
    <property type="match status" value="1"/>
</dbReference>
<reference evidence="4" key="1">
    <citation type="journal article" date="2019" name="Int. J. Syst. Evol. Microbiol.">
        <title>The Global Catalogue of Microorganisms (GCM) 10K type strain sequencing project: providing services to taxonomists for standard genome sequencing and annotation.</title>
        <authorList>
            <consortium name="The Broad Institute Genomics Platform"/>
            <consortium name="The Broad Institute Genome Sequencing Center for Infectious Disease"/>
            <person name="Wu L."/>
            <person name="Ma J."/>
        </authorList>
    </citation>
    <scope>NUCLEOTIDE SEQUENCE [LARGE SCALE GENOMIC DNA]</scope>
    <source>
        <strain evidence="4">KCTC 42143</strain>
    </source>
</reference>
<dbReference type="PANTHER" id="PTHR30383">
    <property type="entry name" value="THIOESTERASE 1/PROTEASE 1/LYSOPHOSPHOLIPASE L1"/>
    <property type="match status" value="1"/>
</dbReference>
<dbReference type="InterPro" id="IPR036514">
    <property type="entry name" value="SGNH_hydro_sf"/>
</dbReference>
<keyword evidence="3" id="KW-0378">Hydrolase</keyword>
<keyword evidence="4" id="KW-1185">Reference proteome</keyword>
<dbReference type="InterPro" id="IPR051532">
    <property type="entry name" value="Ester_Hydrolysis_Enzymes"/>
</dbReference>
<evidence type="ECO:0000256" key="1">
    <source>
        <dbReference type="SAM" id="Phobius"/>
    </source>
</evidence>
<keyword evidence="1" id="KW-0472">Membrane</keyword>
<dbReference type="Proteomes" id="UP001597285">
    <property type="component" value="Unassembled WGS sequence"/>
</dbReference>
<dbReference type="EMBL" id="JBHUFF010000002">
    <property type="protein sequence ID" value="MFD1798292.1"/>
    <property type="molecule type" value="Genomic_DNA"/>
</dbReference>
<keyword evidence="1" id="KW-1133">Transmembrane helix</keyword>
<dbReference type="SUPFAM" id="SSF52266">
    <property type="entry name" value="SGNH hydrolase"/>
    <property type="match status" value="1"/>
</dbReference>
<organism evidence="3 4">
    <name type="scientific">Carnobacterium antarcticum</name>
    <dbReference type="NCBI Taxonomy" id="2126436"/>
    <lineage>
        <taxon>Bacteria</taxon>
        <taxon>Bacillati</taxon>
        <taxon>Bacillota</taxon>
        <taxon>Bacilli</taxon>
        <taxon>Lactobacillales</taxon>
        <taxon>Carnobacteriaceae</taxon>
        <taxon>Carnobacterium</taxon>
    </lineage>
</organism>
<dbReference type="Gene3D" id="3.40.50.1110">
    <property type="entry name" value="SGNH hydrolase"/>
    <property type="match status" value="1"/>
</dbReference>
<protein>
    <submittedName>
        <fullName evidence="3">SGNH/GDSL hydrolase family protein</fullName>
    </submittedName>
</protein>
<dbReference type="GO" id="GO:0016787">
    <property type="term" value="F:hydrolase activity"/>
    <property type="evidence" value="ECO:0007669"/>
    <property type="project" value="UniProtKB-KW"/>
</dbReference>
<sequence length="271" mass="31149">MKLNRSSKRRGLKVGIVVVLVSGFIFFFSISQENKTLAQMTKNYQLSDTYKQESLLDRARFVTERDGAVDIVVLGSSVTFGKGATEEQPVWGNLMEANLNETDGIKARVVNHGYNGYSTADLISKNKVEAVIKDKPDIILFELCLINNNRHPQNDINQTKADIQWIMDTFSEQLPETLVILQTANPTIYNNVFLEQGKVTYEQYNVEIAEYVKEQQWPFIDTYRLLLAKMYDQNIFPADVLSDHVHPNGEGYQMWFELLKDRLDMPVKMLH</sequence>
<evidence type="ECO:0000259" key="2">
    <source>
        <dbReference type="Pfam" id="PF13472"/>
    </source>
</evidence>
<proteinExistence type="predicted"/>
<feature type="domain" description="SGNH hydrolase-type esterase" evidence="2">
    <location>
        <begin position="73"/>
        <end position="253"/>
    </location>
</feature>
<dbReference type="CDD" id="cd00229">
    <property type="entry name" value="SGNH_hydrolase"/>
    <property type="match status" value="1"/>
</dbReference>
<name>A0ABW4NN08_9LACT</name>
<accession>A0ABW4NN08</accession>
<gene>
    <name evidence="3" type="ORF">ACFSBK_00240</name>
</gene>
<dbReference type="PANTHER" id="PTHR30383:SF29">
    <property type="entry name" value="SGNH HYDROLASE-TYPE ESTERASE DOMAIN-CONTAINING PROTEIN"/>
    <property type="match status" value="1"/>
</dbReference>
<evidence type="ECO:0000313" key="3">
    <source>
        <dbReference type="EMBL" id="MFD1798292.1"/>
    </source>
</evidence>